<dbReference type="EMBL" id="CP121694">
    <property type="protein sequence ID" value="WRO22343.1"/>
    <property type="molecule type" value="Genomic_DNA"/>
</dbReference>
<keyword evidence="2" id="KW-1185">Reference proteome</keyword>
<dbReference type="Proteomes" id="UP001329915">
    <property type="component" value="Chromosome"/>
</dbReference>
<gene>
    <name evidence="1" type="ORF">MFMK1_002172</name>
</gene>
<evidence type="ECO:0000313" key="2">
    <source>
        <dbReference type="Proteomes" id="UP001329915"/>
    </source>
</evidence>
<dbReference type="AlphaFoldDB" id="A0AAU0ULX5"/>
<protein>
    <submittedName>
        <fullName evidence="1">Uncharacterized protein</fullName>
    </submittedName>
</protein>
<sequence>MGLQFRNGEEVSDSIGLLISILVRYPEVGTINFDPKHNVLKFTFILSHRVTEDQIEVFSKEFKECVETFSHIADTVLRDNRLICWEHDEVMLIEVYRDVESLSQDEIAMLISLLYKHFLGILVADENDSFFEYDLDYQEELISNILESIEMGTELPEGKLIAFRDDGKVMVFNK</sequence>
<organism evidence="1 2">
    <name type="scientific">Metallumcola ferriviriculae</name>
    <dbReference type="NCBI Taxonomy" id="3039180"/>
    <lineage>
        <taxon>Bacteria</taxon>
        <taxon>Bacillati</taxon>
        <taxon>Bacillota</taxon>
        <taxon>Clostridia</taxon>
        <taxon>Neomoorellales</taxon>
        <taxon>Desulfitibacteraceae</taxon>
        <taxon>Metallumcola</taxon>
    </lineage>
</organism>
<proteinExistence type="predicted"/>
<evidence type="ECO:0000313" key="1">
    <source>
        <dbReference type="EMBL" id="WRO22343.1"/>
    </source>
</evidence>
<name>A0AAU0ULX5_9FIRM</name>
<dbReference type="KEGG" id="dbc:MFMK1_002172"/>
<reference evidence="1 2" key="1">
    <citation type="submission" date="2023-04" db="EMBL/GenBank/DDBJ databases">
        <authorList>
            <person name="Hsu D."/>
        </authorList>
    </citation>
    <scope>NUCLEOTIDE SEQUENCE [LARGE SCALE GENOMIC DNA]</scope>
    <source>
        <strain evidence="1 2">MK1</strain>
    </source>
</reference>
<accession>A0AAU0ULX5</accession>
<dbReference type="RefSeq" id="WP_366921756.1">
    <property type="nucleotide sequence ID" value="NZ_CP121694.1"/>
</dbReference>